<dbReference type="EMBL" id="AP014968">
    <property type="protein sequence ID" value="BAT15999.1"/>
    <property type="molecule type" value="Genomic_DNA"/>
</dbReference>
<organism evidence="1 2">
    <name type="scientific">Oryza sativa subsp. japonica</name>
    <name type="common">Rice</name>
    <dbReference type="NCBI Taxonomy" id="39947"/>
    <lineage>
        <taxon>Eukaryota</taxon>
        <taxon>Viridiplantae</taxon>
        <taxon>Streptophyta</taxon>
        <taxon>Embryophyta</taxon>
        <taxon>Tracheophyta</taxon>
        <taxon>Spermatophyta</taxon>
        <taxon>Magnoliopsida</taxon>
        <taxon>Liliopsida</taxon>
        <taxon>Poales</taxon>
        <taxon>Poaceae</taxon>
        <taxon>BOP clade</taxon>
        <taxon>Oryzoideae</taxon>
        <taxon>Oryzeae</taxon>
        <taxon>Oryzinae</taxon>
        <taxon>Oryza</taxon>
        <taxon>Oryza sativa</taxon>
    </lineage>
</organism>
<dbReference type="PaxDb" id="39947-A0A0P0Y7B4"/>
<evidence type="ECO:0000313" key="2">
    <source>
        <dbReference type="Proteomes" id="UP000059680"/>
    </source>
</evidence>
<reference evidence="1 2" key="2">
    <citation type="journal article" date="2013" name="Plant Cell Physiol.">
        <title>Rice Annotation Project Database (RAP-DB): an integrative and interactive database for rice genomics.</title>
        <authorList>
            <person name="Sakai H."/>
            <person name="Lee S.S."/>
            <person name="Tanaka T."/>
            <person name="Numa H."/>
            <person name="Kim J."/>
            <person name="Kawahara Y."/>
            <person name="Wakimoto H."/>
            <person name="Yang C.C."/>
            <person name="Iwamoto M."/>
            <person name="Abe T."/>
            <person name="Yamada Y."/>
            <person name="Muto A."/>
            <person name="Inokuchi H."/>
            <person name="Ikemura T."/>
            <person name="Matsumoto T."/>
            <person name="Sasaki T."/>
            <person name="Itoh T."/>
        </authorList>
    </citation>
    <scope>NUCLEOTIDE SEQUENCE [LARGE SCALE GENOMIC DNA]</scope>
    <source>
        <strain evidence="2">cv. Nipponbare</strain>
    </source>
</reference>
<accession>A0A0P0Y7B4</accession>
<reference evidence="2" key="1">
    <citation type="journal article" date="2005" name="Nature">
        <title>The map-based sequence of the rice genome.</title>
        <authorList>
            <consortium name="International rice genome sequencing project (IRGSP)"/>
            <person name="Matsumoto T."/>
            <person name="Wu J."/>
            <person name="Kanamori H."/>
            <person name="Katayose Y."/>
            <person name="Fujisawa M."/>
            <person name="Namiki N."/>
            <person name="Mizuno H."/>
            <person name="Yamamoto K."/>
            <person name="Antonio B.A."/>
            <person name="Baba T."/>
            <person name="Sakata K."/>
            <person name="Nagamura Y."/>
            <person name="Aoki H."/>
            <person name="Arikawa K."/>
            <person name="Arita K."/>
            <person name="Bito T."/>
            <person name="Chiden Y."/>
            <person name="Fujitsuka N."/>
            <person name="Fukunaka R."/>
            <person name="Hamada M."/>
            <person name="Harada C."/>
            <person name="Hayashi A."/>
            <person name="Hijishita S."/>
            <person name="Honda M."/>
            <person name="Hosokawa S."/>
            <person name="Ichikawa Y."/>
            <person name="Idonuma A."/>
            <person name="Iijima M."/>
            <person name="Ikeda M."/>
            <person name="Ikeno M."/>
            <person name="Ito K."/>
            <person name="Ito S."/>
            <person name="Ito T."/>
            <person name="Ito Y."/>
            <person name="Ito Y."/>
            <person name="Iwabuchi A."/>
            <person name="Kamiya K."/>
            <person name="Karasawa W."/>
            <person name="Kurita K."/>
            <person name="Katagiri S."/>
            <person name="Kikuta A."/>
            <person name="Kobayashi H."/>
            <person name="Kobayashi N."/>
            <person name="Machita K."/>
            <person name="Maehara T."/>
            <person name="Masukawa M."/>
            <person name="Mizubayashi T."/>
            <person name="Mukai Y."/>
            <person name="Nagasaki H."/>
            <person name="Nagata Y."/>
            <person name="Naito S."/>
            <person name="Nakashima M."/>
            <person name="Nakama Y."/>
            <person name="Nakamichi Y."/>
            <person name="Nakamura M."/>
            <person name="Meguro A."/>
            <person name="Negishi M."/>
            <person name="Ohta I."/>
            <person name="Ohta T."/>
            <person name="Okamoto M."/>
            <person name="Ono N."/>
            <person name="Saji S."/>
            <person name="Sakaguchi M."/>
            <person name="Sakai K."/>
            <person name="Shibata M."/>
            <person name="Shimokawa T."/>
            <person name="Song J."/>
            <person name="Takazaki Y."/>
            <person name="Terasawa K."/>
            <person name="Tsugane M."/>
            <person name="Tsuji K."/>
            <person name="Ueda S."/>
            <person name="Waki K."/>
            <person name="Yamagata H."/>
            <person name="Yamamoto M."/>
            <person name="Yamamoto S."/>
            <person name="Yamane H."/>
            <person name="Yoshiki S."/>
            <person name="Yoshihara R."/>
            <person name="Yukawa K."/>
            <person name="Zhong H."/>
            <person name="Yano M."/>
            <person name="Yuan Q."/>
            <person name="Ouyang S."/>
            <person name="Liu J."/>
            <person name="Jones K.M."/>
            <person name="Gansberger K."/>
            <person name="Moffat K."/>
            <person name="Hill J."/>
            <person name="Bera J."/>
            <person name="Fadrosh D."/>
            <person name="Jin S."/>
            <person name="Johri S."/>
            <person name="Kim M."/>
            <person name="Overton L."/>
            <person name="Reardon M."/>
            <person name="Tsitrin T."/>
            <person name="Vuong H."/>
            <person name="Weaver B."/>
            <person name="Ciecko A."/>
            <person name="Tallon L."/>
            <person name="Jackson J."/>
            <person name="Pai G."/>
            <person name="Aken S.V."/>
            <person name="Utterback T."/>
            <person name="Reidmuller S."/>
            <person name="Feldblyum T."/>
            <person name="Hsiao J."/>
            <person name="Zismann V."/>
            <person name="Iobst S."/>
            <person name="de Vazeille A.R."/>
            <person name="Buell C.R."/>
            <person name="Ying K."/>
            <person name="Li Y."/>
            <person name="Lu T."/>
            <person name="Huang Y."/>
            <person name="Zhao Q."/>
            <person name="Feng Q."/>
            <person name="Zhang L."/>
            <person name="Zhu J."/>
            <person name="Weng Q."/>
            <person name="Mu J."/>
            <person name="Lu Y."/>
            <person name="Fan D."/>
            <person name="Liu Y."/>
            <person name="Guan J."/>
            <person name="Zhang Y."/>
            <person name="Yu S."/>
            <person name="Liu X."/>
            <person name="Zhang Y."/>
            <person name="Hong G."/>
            <person name="Han B."/>
            <person name="Choisne N."/>
            <person name="Demange N."/>
            <person name="Orjeda G."/>
            <person name="Samain S."/>
            <person name="Cattolico L."/>
            <person name="Pelletier E."/>
            <person name="Couloux A."/>
            <person name="Segurens B."/>
            <person name="Wincker P."/>
            <person name="D'Hont A."/>
            <person name="Scarpelli C."/>
            <person name="Weissenbach J."/>
            <person name="Salanoubat M."/>
            <person name="Quetier F."/>
            <person name="Yu Y."/>
            <person name="Kim H.R."/>
            <person name="Rambo T."/>
            <person name="Currie J."/>
            <person name="Collura K."/>
            <person name="Luo M."/>
            <person name="Yang T."/>
            <person name="Ammiraju J.S.S."/>
            <person name="Engler F."/>
            <person name="Soderlund C."/>
            <person name="Wing R.A."/>
            <person name="Palmer L.E."/>
            <person name="de la Bastide M."/>
            <person name="Spiegel L."/>
            <person name="Nascimento L."/>
            <person name="Zutavern T."/>
            <person name="O'Shaughnessy A."/>
            <person name="Dike S."/>
            <person name="Dedhia N."/>
            <person name="Preston R."/>
            <person name="Balija V."/>
            <person name="McCombie W.R."/>
            <person name="Chow T."/>
            <person name="Chen H."/>
            <person name="Chung M."/>
            <person name="Chen C."/>
            <person name="Shaw J."/>
            <person name="Wu H."/>
            <person name="Hsiao K."/>
            <person name="Chao Y."/>
            <person name="Chu M."/>
            <person name="Cheng C."/>
            <person name="Hour A."/>
            <person name="Lee P."/>
            <person name="Lin S."/>
            <person name="Lin Y."/>
            <person name="Liou J."/>
            <person name="Liu S."/>
            <person name="Hsing Y."/>
            <person name="Raghuvanshi S."/>
            <person name="Mohanty A."/>
            <person name="Bharti A.K."/>
            <person name="Gaur A."/>
            <person name="Gupta V."/>
            <person name="Kumar D."/>
            <person name="Ravi V."/>
            <person name="Vij S."/>
            <person name="Kapur A."/>
            <person name="Khurana P."/>
            <person name="Khurana P."/>
            <person name="Khurana J.P."/>
            <person name="Tyagi A.K."/>
            <person name="Gaikwad K."/>
            <person name="Singh A."/>
            <person name="Dalal V."/>
            <person name="Srivastava S."/>
            <person name="Dixit A."/>
            <person name="Pal A.K."/>
            <person name="Ghazi I.A."/>
            <person name="Yadav M."/>
            <person name="Pandit A."/>
            <person name="Bhargava A."/>
            <person name="Sureshbabu K."/>
            <person name="Batra K."/>
            <person name="Sharma T.R."/>
            <person name="Mohapatra T."/>
            <person name="Singh N.K."/>
            <person name="Messing J."/>
            <person name="Nelson A.B."/>
            <person name="Fuks G."/>
            <person name="Kavchok S."/>
            <person name="Keizer G."/>
            <person name="Linton E."/>
            <person name="Llaca V."/>
            <person name="Song R."/>
            <person name="Tanyolac B."/>
            <person name="Young S."/>
            <person name="Ho-Il K."/>
            <person name="Hahn J.H."/>
            <person name="Sangsakoo G."/>
            <person name="Vanavichit A."/>
            <person name="de Mattos Luiz.A.T."/>
            <person name="Zimmer P.D."/>
            <person name="Malone G."/>
            <person name="Dellagostin O."/>
            <person name="de Oliveira A.C."/>
            <person name="Bevan M."/>
            <person name="Bancroft I."/>
            <person name="Minx P."/>
            <person name="Cordum H."/>
            <person name="Wilson R."/>
            <person name="Cheng Z."/>
            <person name="Jin W."/>
            <person name="Jiang J."/>
            <person name="Leong S.A."/>
            <person name="Iwama H."/>
            <person name="Gojobori T."/>
            <person name="Itoh T."/>
            <person name="Niimura Y."/>
            <person name="Fujii Y."/>
            <person name="Habara T."/>
            <person name="Sakai H."/>
            <person name="Sato Y."/>
            <person name="Wilson G."/>
            <person name="Kumar K."/>
            <person name="McCouch S."/>
            <person name="Juretic N."/>
            <person name="Hoen D."/>
            <person name="Wright S."/>
            <person name="Bruskiewich R."/>
            <person name="Bureau T."/>
            <person name="Miyao A."/>
            <person name="Hirochika H."/>
            <person name="Nishikawa T."/>
            <person name="Kadowaki K."/>
            <person name="Sugiura M."/>
            <person name="Burr B."/>
            <person name="Sasaki T."/>
        </authorList>
    </citation>
    <scope>NUCLEOTIDE SEQUENCE [LARGE SCALE GENOMIC DNA]</scope>
    <source>
        <strain evidence="2">cv. Nipponbare</strain>
    </source>
</reference>
<reference evidence="1 2" key="3">
    <citation type="journal article" date="2013" name="Rice">
        <title>Improvement of the Oryza sativa Nipponbare reference genome using next generation sequence and optical map data.</title>
        <authorList>
            <person name="Kawahara Y."/>
            <person name="de la Bastide M."/>
            <person name="Hamilton J.P."/>
            <person name="Kanamori H."/>
            <person name="McCombie W.R."/>
            <person name="Ouyang S."/>
            <person name="Schwartz D.C."/>
            <person name="Tanaka T."/>
            <person name="Wu J."/>
            <person name="Zhou S."/>
            <person name="Childs K.L."/>
            <person name="Davidson R.M."/>
            <person name="Lin H."/>
            <person name="Quesada-Ocampo L."/>
            <person name="Vaillancourt B."/>
            <person name="Sakai H."/>
            <person name="Lee S.S."/>
            <person name="Kim J."/>
            <person name="Numa H."/>
            <person name="Itoh T."/>
            <person name="Buell C.R."/>
            <person name="Matsumoto T."/>
        </authorList>
    </citation>
    <scope>NUCLEOTIDE SEQUENCE [LARGE SCALE GENOMIC DNA]</scope>
    <source>
        <strain evidence="2">cv. Nipponbare</strain>
    </source>
</reference>
<sequence>MLSFLLVLNSATEILLTLLIKPSSTTALLIFLNSSYSASISFTNLTNCFPRQPFRILQAVGTIGAVKAAALEQQRGEPSEPFRGIHH</sequence>
<dbReference type="Proteomes" id="UP000059680">
    <property type="component" value="Chromosome 12"/>
</dbReference>
<dbReference type="AlphaFoldDB" id="A0A0P0Y7B4"/>
<name>A0A0P0Y7B4_ORYSJ</name>
<keyword evidence="2" id="KW-1185">Reference proteome</keyword>
<protein>
    <submittedName>
        <fullName evidence="1">Os12g0162450 protein</fullName>
    </submittedName>
</protein>
<dbReference type="Gramene" id="Os12t0162450-00">
    <property type="protein sequence ID" value="Os12t0162450-00"/>
    <property type="gene ID" value="Os12g0162450"/>
</dbReference>
<dbReference type="InParanoid" id="A0A0P0Y7B4"/>
<gene>
    <name evidence="1" type="ordered locus">Os12g0162450</name>
    <name evidence="1" type="ORF">OSNPB_120162450</name>
</gene>
<feature type="non-terminal residue" evidence="1">
    <location>
        <position position="87"/>
    </location>
</feature>
<evidence type="ECO:0000313" key="1">
    <source>
        <dbReference type="EMBL" id="BAT15999.1"/>
    </source>
</evidence>
<proteinExistence type="predicted"/>